<dbReference type="SMART" id="SM00409">
    <property type="entry name" value="IG"/>
    <property type="match status" value="1"/>
</dbReference>
<evidence type="ECO:0000259" key="10">
    <source>
        <dbReference type="PROSITE" id="PS50835"/>
    </source>
</evidence>
<reference evidence="11" key="1">
    <citation type="journal article" date="2023" name="Science">
        <title>Genome structures resolve the early diversification of teleost fishes.</title>
        <authorList>
            <person name="Parey E."/>
            <person name="Louis A."/>
            <person name="Montfort J."/>
            <person name="Bouchez O."/>
            <person name="Roques C."/>
            <person name="Iampietro C."/>
            <person name="Lluch J."/>
            <person name="Castinel A."/>
            <person name="Donnadieu C."/>
            <person name="Desvignes T."/>
            <person name="Floi Bucao C."/>
            <person name="Jouanno E."/>
            <person name="Wen M."/>
            <person name="Mejri S."/>
            <person name="Dirks R."/>
            <person name="Jansen H."/>
            <person name="Henkel C."/>
            <person name="Chen W.J."/>
            <person name="Zahm M."/>
            <person name="Cabau C."/>
            <person name="Klopp C."/>
            <person name="Thompson A.W."/>
            <person name="Robinson-Rechavi M."/>
            <person name="Braasch I."/>
            <person name="Lecointre G."/>
            <person name="Bobe J."/>
            <person name="Postlethwait J.H."/>
            <person name="Berthelot C."/>
            <person name="Roest Crollius H."/>
            <person name="Guiguen Y."/>
        </authorList>
    </citation>
    <scope>NUCLEOTIDE SEQUENCE</scope>
    <source>
        <strain evidence="11">NC1722</strain>
    </source>
</reference>
<keyword evidence="12" id="KW-1185">Reference proteome</keyword>
<dbReference type="InterPro" id="IPR036179">
    <property type="entry name" value="Ig-like_dom_sf"/>
</dbReference>
<feature type="domain" description="Ig-like" evidence="10">
    <location>
        <begin position="15"/>
        <end position="125"/>
    </location>
</feature>
<evidence type="ECO:0000256" key="7">
    <source>
        <dbReference type="ARBA" id="ARBA00023180"/>
    </source>
</evidence>
<evidence type="ECO:0000256" key="6">
    <source>
        <dbReference type="ARBA" id="ARBA00023157"/>
    </source>
</evidence>
<evidence type="ECO:0000256" key="2">
    <source>
        <dbReference type="ARBA" id="ARBA00022475"/>
    </source>
</evidence>
<dbReference type="SMART" id="SM00406">
    <property type="entry name" value="IGv"/>
    <property type="match status" value="1"/>
</dbReference>
<dbReference type="InterPro" id="IPR013783">
    <property type="entry name" value="Ig-like_fold"/>
</dbReference>
<keyword evidence="2" id="KW-1003">Cell membrane</keyword>
<feature type="chain" id="PRO_5042283426" description="Ig-like domain-containing protein" evidence="9">
    <location>
        <begin position="21"/>
        <end position="269"/>
    </location>
</feature>
<evidence type="ECO:0000256" key="5">
    <source>
        <dbReference type="ARBA" id="ARBA00023136"/>
    </source>
</evidence>
<dbReference type="Pfam" id="PF07686">
    <property type="entry name" value="V-set"/>
    <property type="match status" value="1"/>
</dbReference>
<dbReference type="PANTHER" id="PTHR19433">
    <property type="entry name" value="T-CELL RECEPTOR ALPHA CHAIN V REGION-RELATED"/>
    <property type="match status" value="1"/>
</dbReference>
<keyword evidence="3 9" id="KW-0732">Signal</keyword>
<sequence length="269" mass="30359">MVTTLCILLCLTLYPYHTLSQRLDQRESEKVVKMATAVNLTCAYSEVSTPFYFFWYQQLPSKPPVYLLQRTYLRDNFQAPHTEGFFSSILDKDAQEMHLLLSSARPSDAAAYLCAVNHRSEKRLQFADGTRLSVLPERENRISAYLLRTKQDSMTACVVNNIRPGASTILLSGERVFVEPTIVQGESSYGMVAVSPDGAINCSVSQDGEEVTAVFDESYRCIFELDFETDEKLNILSITVLVLRIVFLKSVVLSGCVTFLLFPKWMMSP</sequence>
<proteinExistence type="predicted"/>
<name>A0AAD7T4K6_9TELE</name>
<dbReference type="AlphaFoldDB" id="A0AAD7T4K6"/>
<dbReference type="InterPro" id="IPR013106">
    <property type="entry name" value="Ig_V-set"/>
</dbReference>
<dbReference type="InterPro" id="IPR003599">
    <property type="entry name" value="Ig_sub"/>
</dbReference>
<evidence type="ECO:0000256" key="9">
    <source>
        <dbReference type="SAM" id="SignalP"/>
    </source>
</evidence>
<feature type="transmembrane region" description="Helical" evidence="8">
    <location>
        <begin position="241"/>
        <end position="262"/>
    </location>
</feature>
<evidence type="ECO:0000256" key="4">
    <source>
        <dbReference type="ARBA" id="ARBA00022859"/>
    </source>
</evidence>
<gene>
    <name evidence="11" type="ORF">AAFF_G00051560</name>
</gene>
<dbReference type="PROSITE" id="PS50835">
    <property type="entry name" value="IG_LIKE"/>
    <property type="match status" value="1"/>
</dbReference>
<keyword evidence="8" id="KW-1133">Transmembrane helix</keyword>
<comment type="caution">
    <text evidence="11">The sequence shown here is derived from an EMBL/GenBank/DDBJ whole genome shotgun (WGS) entry which is preliminary data.</text>
</comment>
<dbReference type="Gene3D" id="2.60.40.10">
    <property type="entry name" value="Immunoglobulins"/>
    <property type="match status" value="1"/>
</dbReference>
<evidence type="ECO:0000256" key="3">
    <source>
        <dbReference type="ARBA" id="ARBA00022729"/>
    </source>
</evidence>
<dbReference type="SUPFAM" id="SSF48726">
    <property type="entry name" value="Immunoglobulin"/>
    <property type="match status" value="1"/>
</dbReference>
<accession>A0AAD7T4K6</accession>
<dbReference type="GO" id="GO:0005886">
    <property type="term" value="C:plasma membrane"/>
    <property type="evidence" value="ECO:0007669"/>
    <property type="project" value="UniProtKB-SubCell"/>
</dbReference>
<comment type="subcellular location">
    <subcellularLocation>
        <location evidence="1">Cell membrane</location>
    </subcellularLocation>
</comment>
<dbReference type="GO" id="GO:0009617">
    <property type="term" value="P:response to bacterium"/>
    <property type="evidence" value="ECO:0007669"/>
    <property type="project" value="TreeGrafter"/>
</dbReference>
<dbReference type="Proteomes" id="UP001221898">
    <property type="component" value="Unassembled WGS sequence"/>
</dbReference>
<keyword evidence="7" id="KW-0325">Glycoprotein</keyword>
<dbReference type="InterPro" id="IPR007110">
    <property type="entry name" value="Ig-like_dom"/>
</dbReference>
<feature type="signal peptide" evidence="9">
    <location>
        <begin position="1"/>
        <end position="20"/>
    </location>
</feature>
<protein>
    <recommendedName>
        <fullName evidence="10">Ig-like domain-containing protein</fullName>
    </recommendedName>
</protein>
<dbReference type="GO" id="GO:0002376">
    <property type="term" value="P:immune system process"/>
    <property type="evidence" value="ECO:0007669"/>
    <property type="project" value="UniProtKB-KW"/>
</dbReference>
<keyword evidence="8" id="KW-0812">Transmembrane</keyword>
<keyword evidence="4" id="KW-0391">Immunity</keyword>
<organism evidence="11 12">
    <name type="scientific">Aldrovandia affinis</name>
    <dbReference type="NCBI Taxonomy" id="143900"/>
    <lineage>
        <taxon>Eukaryota</taxon>
        <taxon>Metazoa</taxon>
        <taxon>Chordata</taxon>
        <taxon>Craniata</taxon>
        <taxon>Vertebrata</taxon>
        <taxon>Euteleostomi</taxon>
        <taxon>Actinopterygii</taxon>
        <taxon>Neopterygii</taxon>
        <taxon>Teleostei</taxon>
        <taxon>Notacanthiformes</taxon>
        <taxon>Halosauridae</taxon>
        <taxon>Aldrovandia</taxon>
    </lineage>
</organism>
<keyword evidence="6" id="KW-1015">Disulfide bond</keyword>
<keyword evidence="5 8" id="KW-0472">Membrane</keyword>
<dbReference type="InterPro" id="IPR052051">
    <property type="entry name" value="TCR_complex_component"/>
</dbReference>
<evidence type="ECO:0000256" key="1">
    <source>
        <dbReference type="ARBA" id="ARBA00004236"/>
    </source>
</evidence>
<evidence type="ECO:0000256" key="8">
    <source>
        <dbReference type="SAM" id="Phobius"/>
    </source>
</evidence>
<evidence type="ECO:0000313" key="12">
    <source>
        <dbReference type="Proteomes" id="UP001221898"/>
    </source>
</evidence>
<evidence type="ECO:0000313" key="11">
    <source>
        <dbReference type="EMBL" id="KAJ8414286.1"/>
    </source>
</evidence>
<dbReference type="EMBL" id="JAINUG010000013">
    <property type="protein sequence ID" value="KAJ8414286.1"/>
    <property type="molecule type" value="Genomic_DNA"/>
</dbReference>